<sequence>MDNDDVSHDNKSLLSLPDEIIEKILDFIDLSRVRICTRLHLIEAKLPVYRSNFAFINGTGCVGNNWRLVVETETMRTLLRRTRVREEEDYFFIYSILFFKRFDWTSNYSQMAKGTWQMTMLMVAAEDEEDSEEEESMEDYGSDDDDDEEEEEEE</sequence>
<dbReference type="EMBL" id="BTSY01000005">
    <property type="protein sequence ID" value="GMT27637.1"/>
    <property type="molecule type" value="Genomic_DNA"/>
</dbReference>
<proteinExistence type="predicted"/>
<name>A0AAV5W731_9BILA</name>
<evidence type="ECO:0000256" key="1">
    <source>
        <dbReference type="SAM" id="MobiDB-lite"/>
    </source>
</evidence>
<evidence type="ECO:0008006" key="4">
    <source>
        <dbReference type="Google" id="ProtNLM"/>
    </source>
</evidence>
<feature type="region of interest" description="Disordered" evidence="1">
    <location>
        <begin position="124"/>
        <end position="154"/>
    </location>
</feature>
<gene>
    <name evidence="2" type="ORF">PFISCL1PPCAC_18934</name>
</gene>
<feature type="non-terminal residue" evidence="2">
    <location>
        <position position="154"/>
    </location>
</feature>
<organism evidence="2 3">
    <name type="scientific">Pristionchus fissidentatus</name>
    <dbReference type="NCBI Taxonomy" id="1538716"/>
    <lineage>
        <taxon>Eukaryota</taxon>
        <taxon>Metazoa</taxon>
        <taxon>Ecdysozoa</taxon>
        <taxon>Nematoda</taxon>
        <taxon>Chromadorea</taxon>
        <taxon>Rhabditida</taxon>
        <taxon>Rhabditina</taxon>
        <taxon>Diplogasteromorpha</taxon>
        <taxon>Diplogasteroidea</taxon>
        <taxon>Neodiplogasteridae</taxon>
        <taxon>Pristionchus</taxon>
    </lineage>
</organism>
<dbReference type="AlphaFoldDB" id="A0AAV5W731"/>
<dbReference type="Proteomes" id="UP001432322">
    <property type="component" value="Unassembled WGS sequence"/>
</dbReference>
<evidence type="ECO:0000313" key="3">
    <source>
        <dbReference type="Proteomes" id="UP001432322"/>
    </source>
</evidence>
<evidence type="ECO:0000313" key="2">
    <source>
        <dbReference type="EMBL" id="GMT27637.1"/>
    </source>
</evidence>
<reference evidence="2" key="1">
    <citation type="submission" date="2023-10" db="EMBL/GenBank/DDBJ databases">
        <title>Genome assembly of Pristionchus species.</title>
        <authorList>
            <person name="Yoshida K."/>
            <person name="Sommer R.J."/>
        </authorList>
    </citation>
    <scope>NUCLEOTIDE SEQUENCE</scope>
    <source>
        <strain evidence="2">RS5133</strain>
    </source>
</reference>
<feature type="compositionally biased region" description="Acidic residues" evidence="1">
    <location>
        <begin position="125"/>
        <end position="154"/>
    </location>
</feature>
<comment type="caution">
    <text evidence="2">The sequence shown here is derived from an EMBL/GenBank/DDBJ whole genome shotgun (WGS) entry which is preliminary data.</text>
</comment>
<keyword evidence="3" id="KW-1185">Reference proteome</keyword>
<accession>A0AAV5W731</accession>
<protein>
    <recommendedName>
        <fullName evidence="4">F-box domain-containing protein</fullName>
    </recommendedName>
</protein>